<feature type="compositionally biased region" description="Basic and acidic residues" evidence="1">
    <location>
        <begin position="57"/>
        <end position="71"/>
    </location>
</feature>
<dbReference type="AlphaFoldDB" id="A0A2W5HQV5"/>
<keyword evidence="2" id="KW-0732">Signal</keyword>
<dbReference type="Proteomes" id="UP000249739">
    <property type="component" value="Unassembled WGS sequence"/>
</dbReference>
<comment type="caution">
    <text evidence="3">The sequence shown here is derived from an EMBL/GenBank/DDBJ whole genome shotgun (WGS) entry which is preliminary data.</text>
</comment>
<organism evidence="3 4">
    <name type="scientific">Micavibrio aeruginosavorus</name>
    <dbReference type="NCBI Taxonomy" id="349221"/>
    <lineage>
        <taxon>Bacteria</taxon>
        <taxon>Pseudomonadati</taxon>
        <taxon>Bdellovibrionota</taxon>
        <taxon>Bdellovibrionia</taxon>
        <taxon>Bdellovibrionales</taxon>
        <taxon>Pseudobdellovibrionaceae</taxon>
        <taxon>Micavibrio</taxon>
    </lineage>
</organism>
<evidence type="ECO:0008006" key="5">
    <source>
        <dbReference type="Google" id="ProtNLM"/>
    </source>
</evidence>
<protein>
    <recommendedName>
        <fullName evidence="5">DUF4148 domain-containing protein</fullName>
    </recommendedName>
</protein>
<feature type="signal peptide" evidence="2">
    <location>
        <begin position="1"/>
        <end position="17"/>
    </location>
</feature>
<sequence length="101" mass="11200">MKYMIAALMLLTPPAFADTLELYPKSRSTYQDKFDATTERYEVDKRAYVDDLYENKAEGGKRASSRERMLPEGEVNAILDAQGNSSSDNIPAAPPQPAPAQ</sequence>
<evidence type="ECO:0000256" key="2">
    <source>
        <dbReference type="SAM" id="SignalP"/>
    </source>
</evidence>
<feature type="chain" id="PRO_5015904080" description="DUF4148 domain-containing protein" evidence="2">
    <location>
        <begin position="18"/>
        <end position="101"/>
    </location>
</feature>
<accession>A0A2W5HQV5</accession>
<evidence type="ECO:0000313" key="3">
    <source>
        <dbReference type="EMBL" id="PZP56109.1"/>
    </source>
</evidence>
<reference evidence="3 4" key="1">
    <citation type="submission" date="2017-08" db="EMBL/GenBank/DDBJ databases">
        <title>Infants hospitalized years apart are colonized by the same room-sourced microbial strains.</title>
        <authorList>
            <person name="Brooks B."/>
            <person name="Olm M.R."/>
            <person name="Firek B.A."/>
            <person name="Baker R."/>
            <person name="Thomas B.C."/>
            <person name="Morowitz M.J."/>
            <person name="Banfield J.F."/>
        </authorList>
    </citation>
    <scope>NUCLEOTIDE SEQUENCE [LARGE SCALE GENOMIC DNA]</scope>
    <source>
        <strain evidence="3">S2_006_000_R2_64</strain>
    </source>
</reference>
<gene>
    <name evidence="3" type="ORF">DI586_04745</name>
</gene>
<feature type="region of interest" description="Disordered" evidence="1">
    <location>
        <begin position="57"/>
        <end position="101"/>
    </location>
</feature>
<dbReference type="EMBL" id="QFOT01000037">
    <property type="protein sequence ID" value="PZP56109.1"/>
    <property type="molecule type" value="Genomic_DNA"/>
</dbReference>
<evidence type="ECO:0000256" key="1">
    <source>
        <dbReference type="SAM" id="MobiDB-lite"/>
    </source>
</evidence>
<feature type="compositionally biased region" description="Pro residues" evidence="1">
    <location>
        <begin position="92"/>
        <end position="101"/>
    </location>
</feature>
<evidence type="ECO:0000313" key="4">
    <source>
        <dbReference type="Proteomes" id="UP000249739"/>
    </source>
</evidence>
<proteinExistence type="predicted"/>
<name>A0A2W5HQV5_9BACT</name>